<name>A0AAD7H5T4_9AGAR</name>
<feature type="compositionally biased region" description="Polar residues" evidence="1">
    <location>
        <begin position="73"/>
        <end position="83"/>
    </location>
</feature>
<evidence type="ECO:0000313" key="3">
    <source>
        <dbReference type="Proteomes" id="UP001215598"/>
    </source>
</evidence>
<evidence type="ECO:0000313" key="2">
    <source>
        <dbReference type="EMBL" id="KAJ7713094.1"/>
    </source>
</evidence>
<keyword evidence="3" id="KW-1185">Reference proteome</keyword>
<comment type="caution">
    <text evidence="2">The sequence shown here is derived from an EMBL/GenBank/DDBJ whole genome shotgun (WGS) entry which is preliminary data.</text>
</comment>
<feature type="compositionally biased region" description="Polar residues" evidence="1">
    <location>
        <begin position="139"/>
        <end position="149"/>
    </location>
</feature>
<feature type="region of interest" description="Disordered" evidence="1">
    <location>
        <begin position="123"/>
        <end position="149"/>
    </location>
</feature>
<accession>A0AAD7H5T4</accession>
<dbReference type="EMBL" id="JARKIB010000351">
    <property type="protein sequence ID" value="KAJ7713094.1"/>
    <property type="molecule type" value="Genomic_DNA"/>
</dbReference>
<feature type="region of interest" description="Disordered" evidence="1">
    <location>
        <begin position="12"/>
        <end position="83"/>
    </location>
</feature>
<feature type="compositionally biased region" description="Pro residues" evidence="1">
    <location>
        <begin position="41"/>
        <end position="56"/>
    </location>
</feature>
<dbReference type="AlphaFoldDB" id="A0AAD7H5T4"/>
<reference evidence="2" key="1">
    <citation type="submission" date="2023-03" db="EMBL/GenBank/DDBJ databases">
        <title>Massive genome expansion in bonnet fungi (Mycena s.s.) driven by repeated elements and novel gene families across ecological guilds.</title>
        <authorList>
            <consortium name="Lawrence Berkeley National Laboratory"/>
            <person name="Harder C.B."/>
            <person name="Miyauchi S."/>
            <person name="Viragh M."/>
            <person name="Kuo A."/>
            <person name="Thoen E."/>
            <person name="Andreopoulos B."/>
            <person name="Lu D."/>
            <person name="Skrede I."/>
            <person name="Drula E."/>
            <person name="Henrissat B."/>
            <person name="Morin E."/>
            <person name="Kohler A."/>
            <person name="Barry K."/>
            <person name="LaButti K."/>
            <person name="Morin E."/>
            <person name="Salamov A."/>
            <person name="Lipzen A."/>
            <person name="Mereny Z."/>
            <person name="Hegedus B."/>
            <person name="Baldrian P."/>
            <person name="Stursova M."/>
            <person name="Weitz H."/>
            <person name="Taylor A."/>
            <person name="Grigoriev I.V."/>
            <person name="Nagy L.G."/>
            <person name="Martin F."/>
            <person name="Kauserud H."/>
        </authorList>
    </citation>
    <scope>NUCLEOTIDE SEQUENCE</scope>
    <source>
        <strain evidence="2">CBHHK182m</strain>
    </source>
</reference>
<sequence>MPLALPALALVPRPLVPPPSRPPQYTRTPPPIAHTRLGPIPLSPLSPFPPSLPHPSLPSHTPSCRAHTAPARTPSSQAQAAPNSCSGNAAVLCTCASGPRALPRLHPHPPHLSLVSCLHPHSPHRSLVPRRTRPRTAASTGDGTTHGIDQTRSIHTFANQTHSMQI</sequence>
<proteinExistence type="predicted"/>
<organism evidence="2 3">
    <name type="scientific">Mycena metata</name>
    <dbReference type="NCBI Taxonomy" id="1033252"/>
    <lineage>
        <taxon>Eukaryota</taxon>
        <taxon>Fungi</taxon>
        <taxon>Dikarya</taxon>
        <taxon>Basidiomycota</taxon>
        <taxon>Agaricomycotina</taxon>
        <taxon>Agaricomycetes</taxon>
        <taxon>Agaricomycetidae</taxon>
        <taxon>Agaricales</taxon>
        <taxon>Marasmiineae</taxon>
        <taxon>Mycenaceae</taxon>
        <taxon>Mycena</taxon>
    </lineage>
</organism>
<feature type="compositionally biased region" description="Basic residues" evidence="1">
    <location>
        <begin position="123"/>
        <end position="134"/>
    </location>
</feature>
<dbReference type="Proteomes" id="UP001215598">
    <property type="component" value="Unassembled WGS sequence"/>
</dbReference>
<feature type="compositionally biased region" description="Pro residues" evidence="1">
    <location>
        <begin position="14"/>
        <end position="32"/>
    </location>
</feature>
<protein>
    <submittedName>
        <fullName evidence="2">Uncharacterized protein</fullName>
    </submittedName>
</protein>
<gene>
    <name evidence="2" type="ORF">B0H16DRAFT_1743616</name>
</gene>
<evidence type="ECO:0000256" key="1">
    <source>
        <dbReference type="SAM" id="MobiDB-lite"/>
    </source>
</evidence>